<feature type="compositionally biased region" description="Low complexity" evidence="1">
    <location>
        <begin position="71"/>
        <end position="81"/>
    </location>
</feature>
<sequence length="526" mass="58666">MLLGSDVSIEEYQVFAHLRRLGFVVLRHENQSVITPYEKQINLDKYMNKKSHKDRTSKLKKNKHLEQGVQSNGKKSSSNSSAKVTKHSLLSDEASVITTEGTSKNEVDYIANSIKDVHVPDTPSSESCSKGGLMDVEKSSSGSDHITTEIEQNTDTSTASSHKPEVGTRFRKSNQKKRPGSPDTGSILESTKRNCLDNAFVTSNNSEFNIDNLADAHLASVLNQDCVTTPAHRFYINSWDSCFINQIKSQLSASESMNDTTCPTVVSNNNSSTIKTGSISNSETKYENSSVQELPLPNIANTEMVVLKSPSPHLLPENVTIEGKTELLNYDVEKYHIMNPVKEMSKQVQREEERQKRIQSLQFSFPEYMQKKSPLAAANWKEYKQKVAERMAAVSEMTPVDHLWTDKVTPLLKPGQGWSHQSILDQLSIIKSADNETLLPESDCVVDVKIAYDVHLPDGQFKKSMPGVPNHYVCVSKSSSDLPGLAEIHQVLSRFKNNVPLHWAVVDSGEIAFYVFNSTRPSKAFL</sequence>
<dbReference type="GO" id="GO:0000379">
    <property type="term" value="P:tRNA-type intron splice site recognition and cleavage"/>
    <property type="evidence" value="ECO:0007669"/>
    <property type="project" value="TreeGrafter"/>
</dbReference>
<name>A0A0B6ZZ33_9EUPU</name>
<evidence type="ECO:0008006" key="3">
    <source>
        <dbReference type="Google" id="ProtNLM"/>
    </source>
</evidence>
<protein>
    <recommendedName>
        <fullName evidence="3">tRNA-splicing endonuclease subunit Sen54 N-terminal domain-containing protein</fullName>
    </recommendedName>
</protein>
<feature type="compositionally biased region" description="Basic residues" evidence="1">
    <location>
        <begin position="169"/>
        <end position="179"/>
    </location>
</feature>
<feature type="compositionally biased region" description="Polar residues" evidence="1">
    <location>
        <begin position="139"/>
        <end position="161"/>
    </location>
</feature>
<proteinExistence type="predicted"/>
<dbReference type="EMBL" id="HACG01026100">
    <property type="protein sequence ID" value="CEK72965.1"/>
    <property type="molecule type" value="Transcribed_RNA"/>
</dbReference>
<dbReference type="GO" id="GO:0000214">
    <property type="term" value="C:tRNA-intron endonuclease complex"/>
    <property type="evidence" value="ECO:0007669"/>
    <property type="project" value="TreeGrafter"/>
</dbReference>
<dbReference type="PANTHER" id="PTHR21027:SF1">
    <property type="entry name" value="TRNA-SPLICING ENDONUCLEASE SUBUNIT SEN54"/>
    <property type="match status" value="1"/>
</dbReference>
<evidence type="ECO:0000313" key="2">
    <source>
        <dbReference type="EMBL" id="CEK72965.1"/>
    </source>
</evidence>
<evidence type="ECO:0000256" key="1">
    <source>
        <dbReference type="SAM" id="MobiDB-lite"/>
    </source>
</evidence>
<gene>
    <name evidence="2" type="primary">ORF84732</name>
</gene>
<organism evidence="2">
    <name type="scientific">Arion vulgaris</name>
    <dbReference type="NCBI Taxonomy" id="1028688"/>
    <lineage>
        <taxon>Eukaryota</taxon>
        <taxon>Metazoa</taxon>
        <taxon>Spiralia</taxon>
        <taxon>Lophotrochozoa</taxon>
        <taxon>Mollusca</taxon>
        <taxon>Gastropoda</taxon>
        <taxon>Heterobranchia</taxon>
        <taxon>Euthyneura</taxon>
        <taxon>Panpulmonata</taxon>
        <taxon>Eupulmonata</taxon>
        <taxon>Stylommatophora</taxon>
        <taxon>Helicina</taxon>
        <taxon>Arionoidea</taxon>
        <taxon>Arionidae</taxon>
        <taxon>Arion</taxon>
    </lineage>
</organism>
<feature type="compositionally biased region" description="Basic residues" evidence="1">
    <location>
        <begin position="49"/>
        <end position="63"/>
    </location>
</feature>
<accession>A0A0B6ZZ33</accession>
<reference evidence="2" key="1">
    <citation type="submission" date="2014-12" db="EMBL/GenBank/DDBJ databases">
        <title>Insight into the proteome of Arion vulgaris.</title>
        <authorList>
            <person name="Aradska J."/>
            <person name="Bulat T."/>
            <person name="Smidak R."/>
            <person name="Sarate P."/>
            <person name="Gangsoo J."/>
            <person name="Sialana F."/>
            <person name="Bilban M."/>
            <person name="Lubec G."/>
        </authorList>
    </citation>
    <scope>NUCLEOTIDE SEQUENCE</scope>
    <source>
        <tissue evidence="2">Skin</tissue>
    </source>
</reference>
<dbReference type="InterPro" id="IPR024337">
    <property type="entry name" value="tRNA_splic_suSen54"/>
</dbReference>
<feature type="region of interest" description="Disordered" evidence="1">
    <location>
        <begin position="49"/>
        <end position="87"/>
    </location>
</feature>
<feature type="region of interest" description="Disordered" evidence="1">
    <location>
        <begin position="117"/>
        <end position="189"/>
    </location>
</feature>
<dbReference type="AlphaFoldDB" id="A0A0B6ZZ33"/>
<dbReference type="PANTHER" id="PTHR21027">
    <property type="entry name" value="TRNA-SPLICING ENDONUCLEASE SUBUNIT SEN54"/>
    <property type="match status" value="1"/>
</dbReference>